<dbReference type="Gene3D" id="3.40.630.30">
    <property type="match status" value="1"/>
</dbReference>
<evidence type="ECO:0000313" key="6">
    <source>
        <dbReference type="Proteomes" id="UP000266691"/>
    </source>
</evidence>
<gene>
    <name evidence="4" type="ORF">D2V05_09385</name>
    <name evidence="5" type="ORF">FQ017_09300</name>
</gene>
<dbReference type="InterPro" id="IPR016181">
    <property type="entry name" value="Acyl_CoA_acyltransferase"/>
</dbReference>
<organism evidence="4 6">
    <name type="scientific">Flagellimonas pelagia</name>
    <dbReference type="NCBI Taxonomy" id="2306998"/>
    <lineage>
        <taxon>Bacteria</taxon>
        <taxon>Pseudomonadati</taxon>
        <taxon>Bacteroidota</taxon>
        <taxon>Flavobacteriia</taxon>
        <taxon>Flavobacteriales</taxon>
        <taxon>Flavobacteriaceae</taxon>
        <taxon>Flagellimonas</taxon>
    </lineage>
</organism>
<dbReference type="Proteomes" id="UP000266691">
    <property type="component" value="Unassembled WGS sequence"/>
</dbReference>
<evidence type="ECO:0000256" key="1">
    <source>
        <dbReference type="ARBA" id="ARBA00022679"/>
    </source>
</evidence>
<dbReference type="AlphaFoldDB" id="A0A3A1NN51"/>
<dbReference type="EMBL" id="QXFI01000025">
    <property type="protein sequence ID" value="RIV44559.1"/>
    <property type="molecule type" value="Genomic_DNA"/>
</dbReference>
<name>A0A3A1NN51_9FLAO</name>
<keyword evidence="7" id="KW-1185">Reference proteome</keyword>
<evidence type="ECO:0000259" key="3">
    <source>
        <dbReference type="PROSITE" id="PS51186"/>
    </source>
</evidence>
<evidence type="ECO:0000313" key="5">
    <source>
        <dbReference type="EMBL" id="TXJ94625.1"/>
    </source>
</evidence>
<evidence type="ECO:0000313" key="7">
    <source>
        <dbReference type="Proteomes" id="UP000321621"/>
    </source>
</evidence>
<dbReference type="GO" id="GO:0016747">
    <property type="term" value="F:acyltransferase activity, transferring groups other than amino-acyl groups"/>
    <property type="evidence" value="ECO:0007669"/>
    <property type="project" value="InterPro"/>
</dbReference>
<keyword evidence="1 4" id="KW-0808">Transferase</keyword>
<reference evidence="4 6" key="1">
    <citation type="submission" date="2018-08" db="EMBL/GenBank/DDBJ databases">
        <title>Proposal of Muricauda 72 sp.nov. and Muricauda NH166 sp.nov., isolated from seawater.</title>
        <authorList>
            <person name="Cheng H."/>
            <person name="Wu Y.-H."/>
            <person name="Guo L.-L."/>
            <person name="Xu X.-W."/>
        </authorList>
    </citation>
    <scope>NUCLEOTIDE SEQUENCE [LARGE SCALE GENOMIC DNA]</scope>
    <source>
        <strain evidence="4 6">72</strain>
    </source>
</reference>
<proteinExistence type="predicted"/>
<feature type="domain" description="N-acetyltransferase" evidence="3">
    <location>
        <begin position="3"/>
        <end position="172"/>
    </location>
</feature>
<dbReference type="PANTHER" id="PTHR42919:SF8">
    <property type="entry name" value="N-ALPHA-ACETYLTRANSFERASE 50"/>
    <property type="match status" value="1"/>
</dbReference>
<evidence type="ECO:0000313" key="4">
    <source>
        <dbReference type="EMBL" id="RIV44559.1"/>
    </source>
</evidence>
<protein>
    <submittedName>
        <fullName evidence="4">GNAT family N-acetyltransferase</fullName>
    </submittedName>
</protein>
<dbReference type="OrthoDB" id="7205533at2"/>
<dbReference type="PROSITE" id="PS51186">
    <property type="entry name" value="GNAT"/>
    <property type="match status" value="1"/>
</dbReference>
<keyword evidence="2" id="KW-0012">Acyltransferase</keyword>
<evidence type="ECO:0000256" key="2">
    <source>
        <dbReference type="ARBA" id="ARBA00023315"/>
    </source>
</evidence>
<dbReference type="RefSeq" id="WP_119647334.1">
    <property type="nucleotide sequence ID" value="NZ_QXFI01000025.1"/>
</dbReference>
<reference evidence="5 7" key="2">
    <citation type="submission" date="2019-07" db="EMBL/GenBank/DDBJ databases">
        <title>Draft genome of two Muricauda strains isolated from deep sea.</title>
        <authorList>
            <person name="Sun C."/>
        </authorList>
    </citation>
    <scope>NUCLEOTIDE SEQUENCE [LARGE SCALE GENOMIC DNA]</scope>
    <source>
        <strain evidence="5 7">72</strain>
    </source>
</reference>
<dbReference type="InterPro" id="IPR000182">
    <property type="entry name" value="GNAT_dom"/>
</dbReference>
<sequence>MALTHRKCTDTDLDTLVNISRETFIAAFEKDNDPKDFQEYLKKAFHQDKMALELHDANSLFHFVFEDEVLVGYFKLNLNDSQTDIKDPNALEIERIYVLGPHQGKQIGAWMVQQIIQLAEGMDKTFIWLGVWEHNPKAIKFYQRHGFEKFAEHPYYIGTDKQTDWLLRLDLQ</sequence>
<dbReference type="InterPro" id="IPR051556">
    <property type="entry name" value="N-term/lysine_N-AcTrnsfr"/>
</dbReference>
<dbReference type="PANTHER" id="PTHR42919">
    <property type="entry name" value="N-ALPHA-ACETYLTRANSFERASE"/>
    <property type="match status" value="1"/>
</dbReference>
<dbReference type="EMBL" id="VNWK01000025">
    <property type="protein sequence ID" value="TXJ94625.1"/>
    <property type="molecule type" value="Genomic_DNA"/>
</dbReference>
<dbReference type="SUPFAM" id="SSF55729">
    <property type="entry name" value="Acyl-CoA N-acyltransferases (Nat)"/>
    <property type="match status" value="1"/>
</dbReference>
<accession>A0A3A1NN51</accession>
<comment type="caution">
    <text evidence="4">The sequence shown here is derived from an EMBL/GenBank/DDBJ whole genome shotgun (WGS) entry which is preliminary data.</text>
</comment>
<dbReference type="Proteomes" id="UP000321621">
    <property type="component" value="Unassembled WGS sequence"/>
</dbReference>
<dbReference type="Pfam" id="PF00583">
    <property type="entry name" value="Acetyltransf_1"/>
    <property type="match status" value="1"/>
</dbReference>
<dbReference type="CDD" id="cd04301">
    <property type="entry name" value="NAT_SF"/>
    <property type="match status" value="1"/>
</dbReference>